<reference evidence="2 3" key="1">
    <citation type="submission" date="2016-01" db="EMBL/GenBank/DDBJ databases">
        <title>The new phylogeny of the genus Mycobacterium.</title>
        <authorList>
            <person name="Tarcisio F."/>
            <person name="Conor M."/>
            <person name="Antonella G."/>
            <person name="Elisabetta G."/>
            <person name="Giulia F.S."/>
            <person name="Sara T."/>
            <person name="Anna F."/>
            <person name="Clotilde B."/>
            <person name="Roberto B."/>
            <person name="Veronica D.S."/>
            <person name="Fabio R."/>
            <person name="Monica P."/>
            <person name="Olivier J."/>
            <person name="Enrico T."/>
            <person name="Nicola S."/>
        </authorList>
    </citation>
    <scope>NUCLEOTIDE SEQUENCE [LARGE SCALE GENOMIC DNA]</scope>
    <source>
        <strain evidence="2 3">ATCC 27353</strain>
    </source>
</reference>
<comment type="caution">
    <text evidence="2">The sequence shown here is derived from an EMBL/GenBank/DDBJ whole genome shotgun (WGS) entry which is preliminary data.</text>
</comment>
<keyword evidence="1" id="KW-0472">Membrane</keyword>
<accession>A0A1X1TMK1</accession>
<evidence type="ECO:0000313" key="3">
    <source>
        <dbReference type="Proteomes" id="UP000193465"/>
    </source>
</evidence>
<keyword evidence="1" id="KW-1133">Transmembrane helix</keyword>
<evidence type="ECO:0000256" key="1">
    <source>
        <dbReference type="SAM" id="Phobius"/>
    </source>
</evidence>
<protein>
    <recommendedName>
        <fullName evidence="4">Polysaccharide chain length determinant N-terminal domain-containing protein</fullName>
    </recommendedName>
</protein>
<organism evidence="2 3">
    <name type="scientific">Mycolicibacter engbaekii</name>
    <dbReference type="NCBI Taxonomy" id="188915"/>
    <lineage>
        <taxon>Bacteria</taxon>
        <taxon>Bacillati</taxon>
        <taxon>Actinomycetota</taxon>
        <taxon>Actinomycetes</taxon>
        <taxon>Mycobacteriales</taxon>
        <taxon>Mycobacteriaceae</taxon>
        <taxon>Mycolicibacter</taxon>
    </lineage>
</organism>
<dbReference type="RefSeq" id="WP_085129021.1">
    <property type="nucleotide sequence ID" value="NZ_LQOT01000041.1"/>
</dbReference>
<feature type="transmembrane region" description="Helical" evidence="1">
    <location>
        <begin position="5"/>
        <end position="26"/>
    </location>
</feature>
<keyword evidence="3" id="KW-1185">Reference proteome</keyword>
<dbReference type="STRING" id="188915.AWC02_12290"/>
<dbReference type="AlphaFoldDB" id="A0A1X1TMK1"/>
<gene>
    <name evidence="2" type="ORF">AWC02_12290</name>
</gene>
<feature type="transmembrane region" description="Helical" evidence="1">
    <location>
        <begin position="167"/>
        <end position="187"/>
    </location>
</feature>
<keyword evidence="1" id="KW-0812">Transmembrane</keyword>
<dbReference type="EMBL" id="LQOT01000041">
    <property type="protein sequence ID" value="ORV45698.1"/>
    <property type="molecule type" value="Genomic_DNA"/>
</dbReference>
<sequence>MRRRYVVWLTAATIVGAFVGALWSWAGANEYRASTRLFVTTNAVDVSDVYQATLAGQQRVLTYKVLASDLKVLSNAVRRAGTNSSPLDLAQRLHVDVPPATIILDIGVDDTNSETAASLANAVADELIATINELERPLGGGPPPVGATVVQRAAPSAATLQSTLNPVLVAAGAFAGLIVGLVVAVAVKRRLLPDLRAARGEFSQAQS</sequence>
<name>A0A1X1TMK1_9MYCO</name>
<evidence type="ECO:0008006" key="4">
    <source>
        <dbReference type="Google" id="ProtNLM"/>
    </source>
</evidence>
<evidence type="ECO:0000313" key="2">
    <source>
        <dbReference type="EMBL" id="ORV45698.1"/>
    </source>
</evidence>
<dbReference type="Proteomes" id="UP000193465">
    <property type="component" value="Unassembled WGS sequence"/>
</dbReference>
<proteinExistence type="predicted"/>